<dbReference type="AlphaFoldDB" id="A0A8C7C5H7"/>
<dbReference type="GO" id="GO:0052642">
    <property type="term" value="F:lysophosphatidic acid phosphatase activity"/>
    <property type="evidence" value="ECO:0007669"/>
    <property type="project" value="TreeGrafter"/>
</dbReference>
<dbReference type="PANTHER" id="PTHR11567">
    <property type="entry name" value="ACID PHOSPHATASE-RELATED"/>
    <property type="match status" value="1"/>
</dbReference>
<dbReference type="InterPro" id="IPR000560">
    <property type="entry name" value="His_Pase_clade-2"/>
</dbReference>
<dbReference type="InterPro" id="IPR029033">
    <property type="entry name" value="His_PPase_superfam"/>
</dbReference>
<dbReference type="Proteomes" id="UP000694425">
    <property type="component" value="Unplaced"/>
</dbReference>
<reference evidence="3" key="1">
    <citation type="submission" date="2025-08" db="UniProtKB">
        <authorList>
            <consortium name="Ensembl"/>
        </authorList>
    </citation>
    <scope>IDENTIFICATION</scope>
</reference>
<dbReference type="CDD" id="cd07061">
    <property type="entry name" value="HP_HAP_like"/>
    <property type="match status" value="1"/>
</dbReference>
<dbReference type="InterPro" id="IPR033379">
    <property type="entry name" value="Acid_Pase_AS"/>
</dbReference>
<dbReference type="GO" id="GO:0003993">
    <property type="term" value="F:acid phosphatase activity"/>
    <property type="evidence" value="ECO:0007669"/>
    <property type="project" value="UniProtKB-EC"/>
</dbReference>
<proteinExistence type="inferred from homology"/>
<organism evidence="3 4">
    <name type="scientific">Neovison vison</name>
    <name type="common">American mink</name>
    <name type="synonym">Mustela vison</name>
    <dbReference type="NCBI Taxonomy" id="452646"/>
    <lineage>
        <taxon>Eukaryota</taxon>
        <taxon>Metazoa</taxon>
        <taxon>Chordata</taxon>
        <taxon>Craniata</taxon>
        <taxon>Vertebrata</taxon>
        <taxon>Euteleostomi</taxon>
        <taxon>Mammalia</taxon>
        <taxon>Eutheria</taxon>
        <taxon>Laurasiatheria</taxon>
        <taxon>Carnivora</taxon>
        <taxon>Caniformia</taxon>
        <taxon>Musteloidea</taxon>
        <taxon>Mustelidae</taxon>
        <taxon>Mustelinae</taxon>
        <taxon>Neogale</taxon>
    </lineage>
</organism>
<dbReference type="GO" id="GO:2001311">
    <property type="term" value="P:lysobisphosphatidic acid metabolic process"/>
    <property type="evidence" value="ECO:0007669"/>
    <property type="project" value="TreeGrafter"/>
</dbReference>
<comment type="similarity">
    <text evidence="1">Belongs to the histidine acid phosphatase family.</text>
</comment>
<dbReference type="PANTHER" id="PTHR11567:SF202">
    <property type="entry name" value="LYSOPHOSPHATIDIC ACID PHOSPHATASE TYPE 6"/>
    <property type="match status" value="1"/>
</dbReference>
<evidence type="ECO:0000256" key="2">
    <source>
        <dbReference type="ARBA" id="ARBA00012646"/>
    </source>
</evidence>
<dbReference type="EC" id="3.1.3.2" evidence="2"/>
<sequence length="229" mass="25969">MIGGVFSVRMWAPVGFLTSLAYCVHQRRTARAEPSRAENQHPVDRSQLELKMVQVVFRHGARSPLKPLPQEEQGGMFAGQLTNVGMQQMFALGERLRKNYVEDIPFLSPTFNPMEVFVRSTNIYRNLESTRCLLAGLFQCQKEGPIIIHADEASSEVLYPNYQNCWSLRERTRGRRQAASLQPGISEDLQKVKEGMCITSNDGVDFLSLFDNMAAEQEKIGPRRLCESQ</sequence>
<name>A0A8C7C5H7_NEOVI</name>
<dbReference type="GO" id="GO:0005739">
    <property type="term" value="C:mitochondrion"/>
    <property type="evidence" value="ECO:0007669"/>
    <property type="project" value="TreeGrafter"/>
</dbReference>
<dbReference type="Gene3D" id="3.40.50.1240">
    <property type="entry name" value="Phosphoglycerate mutase-like"/>
    <property type="match status" value="1"/>
</dbReference>
<evidence type="ECO:0000256" key="1">
    <source>
        <dbReference type="ARBA" id="ARBA00005375"/>
    </source>
</evidence>
<dbReference type="GeneTree" id="ENSGT00940000158408"/>
<dbReference type="InterPro" id="IPR050645">
    <property type="entry name" value="Histidine_acid_phosphatase"/>
</dbReference>
<gene>
    <name evidence="3" type="primary">ACP6</name>
</gene>
<dbReference type="Pfam" id="PF00328">
    <property type="entry name" value="His_Phos_2"/>
    <property type="match status" value="1"/>
</dbReference>
<dbReference type="Ensembl" id="ENSNVIT00000036390.1">
    <property type="protein sequence ID" value="ENSNVIP00000031417.1"/>
    <property type="gene ID" value="ENSNVIG00000024149.1"/>
</dbReference>
<reference evidence="3" key="2">
    <citation type="submission" date="2025-09" db="UniProtKB">
        <authorList>
            <consortium name="Ensembl"/>
        </authorList>
    </citation>
    <scope>IDENTIFICATION</scope>
</reference>
<keyword evidence="4" id="KW-1185">Reference proteome</keyword>
<evidence type="ECO:0000313" key="4">
    <source>
        <dbReference type="Proteomes" id="UP000694425"/>
    </source>
</evidence>
<dbReference type="SUPFAM" id="SSF53254">
    <property type="entry name" value="Phosphoglycerate mutase-like"/>
    <property type="match status" value="1"/>
</dbReference>
<accession>A0A8C7C5H7</accession>
<evidence type="ECO:0000313" key="3">
    <source>
        <dbReference type="Ensembl" id="ENSNVIP00000031417.1"/>
    </source>
</evidence>
<dbReference type="PROSITE" id="PS00616">
    <property type="entry name" value="HIS_ACID_PHOSPHAT_1"/>
    <property type="match status" value="1"/>
</dbReference>
<protein>
    <recommendedName>
        <fullName evidence="2">acid phosphatase</fullName>
        <ecNumber evidence="2">3.1.3.2</ecNumber>
    </recommendedName>
</protein>